<reference evidence="7 8" key="1">
    <citation type="submission" date="2021-07" db="EMBL/GenBank/DDBJ databases">
        <title>The Aristolochia fimbriata genome: insights into angiosperm evolution, floral development and chemical biosynthesis.</title>
        <authorList>
            <person name="Jiao Y."/>
        </authorList>
    </citation>
    <scope>NUCLEOTIDE SEQUENCE [LARGE SCALE GENOMIC DNA]</scope>
    <source>
        <strain evidence="7">IBCAS-2021</strain>
        <tissue evidence="7">Leaf</tissue>
    </source>
</reference>
<evidence type="ECO:0000313" key="8">
    <source>
        <dbReference type="Proteomes" id="UP000825729"/>
    </source>
</evidence>
<keyword evidence="8" id="KW-1185">Reference proteome</keyword>
<keyword evidence="4 6" id="KW-1133">Transmembrane helix</keyword>
<dbReference type="AlphaFoldDB" id="A0AAV7EFB7"/>
<dbReference type="Pfam" id="PF00854">
    <property type="entry name" value="PTR2"/>
    <property type="match status" value="1"/>
</dbReference>
<feature type="transmembrane region" description="Helical" evidence="6">
    <location>
        <begin position="60"/>
        <end position="81"/>
    </location>
</feature>
<sequence length="321" mass="34824">MGVEGFIDWRGKPVQKERHGGRRAAGFIHLIAVMSSLAFVPTTMDMVGYLRSTMHMDVAATSSTVTTFIGCTNLSALLGGFLSDSYMNRFETILIFGPLQFLGYFLLALQAHMPSLQPAKCVVDDDGDGCEDVGGYKALLLYAGMCTVALGEGCLRANLPAFGADQFDDEDPGELDQKSSFFNWYGFSMLLGPLLGYTLTVWVANNVGWDYGFALSAGAIFLGLLALASGFSFYRYHRPMGTTSPLSRMLQVFVAAFTNRNLVLSENEEELLQELIINKEHEGEVLPTPRASSGWIKLQSAASLNALTKGDHHGGGHHPAA</sequence>
<comment type="similarity">
    <text evidence="2">Belongs to the major facilitator superfamily. Proton-dependent oligopeptide transporter (POT/PTR) (TC 2.A.17) family.</text>
</comment>
<accession>A0AAV7EFB7</accession>
<name>A0AAV7EFB7_ARIFI</name>
<feature type="transmembrane region" description="Helical" evidence="6">
    <location>
        <begin position="21"/>
        <end position="40"/>
    </location>
</feature>
<evidence type="ECO:0000313" key="7">
    <source>
        <dbReference type="EMBL" id="KAG9447096.1"/>
    </source>
</evidence>
<dbReference type="GO" id="GO:0022857">
    <property type="term" value="F:transmembrane transporter activity"/>
    <property type="evidence" value="ECO:0007669"/>
    <property type="project" value="InterPro"/>
</dbReference>
<dbReference type="SUPFAM" id="SSF103473">
    <property type="entry name" value="MFS general substrate transporter"/>
    <property type="match status" value="1"/>
</dbReference>
<feature type="transmembrane region" description="Helical" evidence="6">
    <location>
        <begin position="93"/>
        <end position="113"/>
    </location>
</feature>
<feature type="transmembrane region" description="Helical" evidence="6">
    <location>
        <begin position="211"/>
        <end position="234"/>
    </location>
</feature>
<evidence type="ECO:0000256" key="3">
    <source>
        <dbReference type="ARBA" id="ARBA00022692"/>
    </source>
</evidence>
<dbReference type="Gene3D" id="1.20.1250.20">
    <property type="entry name" value="MFS general substrate transporter like domains"/>
    <property type="match status" value="1"/>
</dbReference>
<comment type="subcellular location">
    <subcellularLocation>
        <location evidence="1">Membrane</location>
        <topology evidence="1">Multi-pass membrane protein</topology>
    </subcellularLocation>
</comment>
<feature type="transmembrane region" description="Helical" evidence="6">
    <location>
        <begin position="133"/>
        <end position="151"/>
    </location>
</feature>
<dbReference type="EMBL" id="JAINDJ010000005">
    <property type="protein sequence ID" value="KAG9447096.1"/>
    <property type="molecule type" value="Genomic_DNA"/>
</dbReference>
<dbReference type="GO" id="GO:0016020">
    <property type="term" value="C:membrane"/>
    <property type="evidence" value="ECO:0007669"/>
    <property type="project" value="UniProtKB-SubCell"/>
</dbReference>
<dbReference type="PANTHER" id="PTHR11654">
    <property type="entry name" value="OLIGOPEPTIDE TRANSPORTER-RELATED"/>
    <property type="match status" value="1"/>
</dbReference>
<dbReference type="InterPro" id="IPR036259">
    <property type="entry name" value="MFS_trans_sf"/>
</dbReference>
<evidence type="ECO:0000256" key="2">
    <source>
        <dbReference type="ARBA" id="ARBA00005982"/>
    </source>
</evidence>
<dbReference type="InterPro" id="IPR000109">
    <property type="entry name" value="POT_fam"/>
</dbReference>
<comment type="caution">
    <text evidence="7">The sequence shown here is derived from an EMBL/GenBank/DDBJ whole genome shotgun (WGS) entry which is preliminary data.</text>
</comment>
<keyword evidence="5 6" id="KW-0472">Membrane</keyword>
<dbReference type="Proteomes" id="UP000825729">
    <property type="component" value="Unassembled WGS sequence"/>
</dbReference>
<feature type="transmembrane region" description="Helical" evidence="6">
    <location>
        <begin position="184"/>
        <end position="205"/>
    </location>
</feature>
<gene>
    <name evidence="7" type="ORF">H6P81_013224</name>
</gene>
<keyword evidence="3 6" id="KW-0812">Transmembrane</keyword>
<organism evidence="7 8">
    <name type="scientific">Aristolochia fimbriata</name>
    <name type="common">White veined hardy Dutchman's pipe vine</name>
    <dbReference type="NCBI Taxonomy" id="158543"/>
    <lineage>
        <taxon>Eukaryota</taxon>
        <taxon>Viridiplantae</taxon>
        <taxon>Streptophyta</taxon>
        <taxon>Embryophyta</taxon>
        <taxon>Tracheophyta</taxon>
        <taxon>Spermatophyta</taxon>
        <taxon>Magnoliopsida</taxon>
        <taxon>Magnoliidae</taxon>
        <taxon>Piperales</taxon>
        <taxon>Aristolochiaceae</taxon>
        <taxon>Aristolochia</taxon>
    </lineage>
</organism>
<evidence type="ECO:0000256" key="4">
    <source>
        <dbReference type="ARBA" id="ARBA00022989"/>
    </source>
</evidence>
<evidence type="ECO:0000256" key="6">
    <source>
        <dbReference type="SAM" id="Phobius"/>
    </source>
</evidence>
<evidence type="ECO:0000256" key="1">
    <source>
        <dbReference type="ARBA" id="ARBA00004141"/>
    </source>
</evidence>
<proteinExistence type="inferred from homology"/>
<evidence type="ECO:0000256" key="5">
    <source>
        <dbReference type="ARBA" id="ARBA00023136"/>
    </source>
</evidence>
<protein>
    <submittedName>
        <fullName evidence="7">Uncharacterized protein</fullName>
    </submittedName>
</protein>